<feature type="chain" id="PRO_5012025023" evidence="1">
    <location>
        <begin position="21"/>
        <end position="146"/>
    </location>
</feature>
<feature type="signal peptide" evidence="1">
    <location>
        <begin position="1"/>
        <end position="20"/>
    </location>
</feature>
<dbReference type="OrthoDB" id="981626at2"/>
<dbReference type="STRING" id="1297750.SAMN05444405_11244"/>
<evidence type="ECO:0000313" key="3">
    <source>
        <dbReference type="Proteomes" id="UP000184509"/>
    </source>
</evidence>
<dbReference type="RefSeq" id="WP_073402605.1">
    <property type="nucleotide sequence ID" value="NZ_FQTV01000012.1"/>
</dbReference>
<protein>
    <submittedName>
        <fullName evidence="2">Thioredoxin-related protein</fullName>
    </submittedName>
</protein>
<accession>A0A1M5DQN5</accession>
<organism evidence="2 3">
    <name type="scientific">Bacteroides luti</name>
    <dbReference type="NCBI Taxonomy" id="1297750"/>
    <lineage>
        <taxon>Bacteria</taxon>
        <taxon>Pseudomonadati</taxon>
        <taxon>Bacteroidota</taxon>
        <taxon>Bacteroidia</taxon>
        <taxon>Bacteroidales</taxon>
        <taxon>Bacteroidaceae</taxon>
        <taxon>Bacteroides</taxon>
    </lineage>
</organism>
<dbReference type="EMBL" id="FQTV01000012">
    <property type="protein sequence ID" value="SHF69283.1"/>
    <property type="molecule type" value="Genomic_DNA"/>
</dbReference>
<gene>
    <name evidence="2" type="ORF">SAMN05444405_11244</name>
</gene>
<dbReference type="InterPro" id="IPR036249">
    <property type="entry name" value="Thioredoxin-like_sf"/>
</dbReference>
<reference evidence="2 3" key="1">
    <citation type="submission" date="2016-11" db="EMBL/GenBank/DDBJ databases">
        <authorList>
            <person name="Jaros S."/>
            <person name="Januszkiewicz K."/>
            <person name="Wedrychowicz H."/>
        </authorList>
    </citation>
    <scope>NUCLEOTIDE SEQUENCE [LARGE SCALE GENOMIC DNA]</scope>
    <source>
        <strain evidence="2 3">DSM 26991</strain>
    </source>
</reference>
<evidence type="ECO:0000313" key="2">
    <source>
        <dbReference type="EMBL" id="SHF69283.1"/>
    </source>
</evidence>
<dbReference type="SUPFAM" id="SSF52833">
    <property type="entry name" value="Thioredoxin-like"/>
    <property type="match status" value="1"/>
</dbReference>
<name>A0A1M5DQN5_9BACE</name>
<evidence type="ECO:0000256" key="1">
    <source>
        <dbReference type="SAM" id="SignalP"/>
    </source>
</evidence>
<proteinExistence type="predicted"/>
<dbReference type="Pfam" id="PF13899">
    <property type="entry name" value="Thioredoxin_7"/>
    <property type="match status" value="1"/>
</dbReference>
<dbReference type="AlphaFoldDB" id="A0A1M5DQN5"/>
<keyword evidence="1" id="KW-0732">Signal</keyword>
<dbReference type="Proteomes" id="UP000184509">
    <property type="component" value="Unassembled WGS sequence"/>
</dbReference>
<dbReference type="Gene3D" id="3.40.30.10">
    <property type="entry name" value="Glutaredoxin"/>
    <property type="match status" value="1"/>
</dbReference>
<keyword evidence="3" id="KW-1185">Reference proteome</keyword>
<sequence>MVKKIFLILGIILVSTYAKAQVYNINEAETLAKKENKLILIKFSGSDWCGPCILFKKTIFDTPEFQSFADKNLVLLIADFPRQKKNQLPKEQQELNDKLAETYDPEGSFPFLVLTDANGKSLKNWNGFDKKNTVNDYIKDISCYLK</sequence>